<dbReference type="InterPro" id="IPR032720">
    <property type="entry name" value="Cys_rich_CWC"/>
</dbReference>
<dbReference type="Pfam" id="PF14375">
    <property type="entry name" value="Cys_rich_CWC"/>
    <property type="match status" value="1"/>
</dbReference>
<gene>
    <name evidence="1" type="ORF">SAMN05216421_2313</name>
</gene>
<evidence type="ECO:0000313" key="1">
    <source>
        <dbReference type="EMBL" id="SDS84654.1"/>
    </source>
</evidence>
<keyword evidence="2" id="KW-1185">Reference proteome</keyword>
<dbReference type="Proteomes" id="UP000243207">
    <property type="component" value="Chromosome I"/>
</dbReference>
<reference evidence="2" key="1">
    <citation type="submission" date="2016-10" db="EMBL/GenBank/DDBJ databases">
        <authorList>
            <person name="Varghese N."/>
            <person name="Submissions S."/>
        </authorList>
    </citation>
    <scope>NUCLEOTIDE SEQUENCE [LARGE SCALE GENOMIC DNA]</scope>
    <source>
        <strain evidence="2">NRRL B-51270</strain>
    </source>
</reference>
<dbReference type="RefSeq" id="WP_093394795.1">
    <property type="nucleotide sequence ID" value="NZ_LT629736.1"/>
</dbReference>
<dbReference type="EMBL" id="LT629736">
    <property type="protein sequence ID" value="SDS84654.1"/>
    <property type="molecule type" value="Genomic_DNA"/>
</dbReference>
<accession>A0A1H1VI89</accession>
<dbReference type="STRING" id="487184.SAMN05216421_2313"/>
<dbReference type="OrthoDB" id="8912324at2"/>
<name>A0A1H1VI89_9GAMM</name>
<organism evidence="1 2">
    <name type="scientific">Halopseudomonas xinjiangensis</name>
    <dbReference type="NCBI Taxonomy" id="487184"/>
    <lineage>
        <taxon>Bacteria</taxon>
        <taxon>Pseudomonadati</taxon>
        <taxon>Pseudomonadota</taxon>
        <taxon>Gammaproteobacteria</taxon>
        <taxon>Pseudomonadales</taxon>
        <taxon>Pseudomonadaceae</taxon>
        <taxon>Halopseudomonas</taxon>
    </lineage>
</organism>
<sequence>MTQTDRPSPIQSCPLCGSDNACQPARTGSFDGDCWCKQMVVDAEVLQRIPDAARDTACLCQRCASGEAE</sequence>
<protein>
    <submittedName>
        <fullName evidence="1">Cysteine-rich CWC</fullName>
    </submittedName>
</protein>
<dbReference type="AlphaFoldDB" id="A0A1H1VI89"/>
<proteinExistence type="predicted"/>
<evidence type="ECO:0000313" key="2">
    <source>
        <dbReference type="Proteomes" id="UP000243207"/>
    </source>
</evidence>